<sequence length="318" mass="34597">MGPKIIPASLRTPRAFTVALPRRRLTLVRAEQKEEKEKKQADKLVKGLDKTTAKKVLQVWEQSGASSPDELRKLLVKRSVQSAGVVLVQTLLDAGASWGGFTTAQYLANGGDFFGKIVVQYAAYFLGLYFAIGVLLDLFLLGATAFAGINYSTNAEAFLKAVKQVAGDSPNGLSVVNKAQNAVNTLKIITALNEISDILKSKGSGGAAPRDTLQNLQVFLTLQKAEAKGFSPEMYSLTSDQAADLAVIFTKYDVNDDMVLEPSEVRKLFLEEGYDFDADEAKEAVKLLDKNNDGMISFEEFVEWSQSKLDTAKAPAKV</sequence>
<evidence type="ECO:0000256" key="1">
    <source>
        <dbReference type="ARBA" id="ARBA00022837"/>
    </source>
</evidence>
<dbReference type="Proteomes" id="UP001491310">
    <property type="component" value="Unassembled WGS sequence"/>
</dbReference>
<name>A0ABR2YUI2_9CHLO</name>
<keyword evidence="2" id="KW-0812">Transmembrane</keyword>
<dbReference type="EMBL" id="JALJOT010000005">
    <property type="protein sequence ID" value="KAK9915485.1"/>
    <property type="molecule type" value="Genomic_DNA"/>
</dbReference>
<keyword evidence="2" id="KW-0472">Membrane</keyword>
<evidence type="ECO:0000256" key="2">
    <source>
        <dbReference type="SAM" id="Phobius"/>
    </source>
</evidence>
<evidence type="ECO:0000259" key="3">
    <source>
        <dbReference type="PROSITE" id="PS50222"/>
    </source>
</evidence>
<organism evidence="4 5">
    <name type="scientific">Coccomyxa subellipsoidea</name>
    <dbReference type="NCBI Taxonomy" id="248742"/>
    <lineage>
        <taxon>Eukaryota</taxon>
        <taxon>Viridiplantae</taxon>
        <taxon>Chlorophyta</taxon>
        <taxon>core chlorophytes</taxon>
        <taxon>Trebouxiophyceae</taxon>
        <taxon>Trebouxiophyceae incertae sedis</taxon>
        <taxon>Coccomyxaceae</taxon>
        <taxon>Coccomyxa</taxon>
    </lineage>
</organism>
<dbReference type="InterPro" id="IPR018247">
    <property type="entry name" value="EF_Hand_1_Ca_BS"/>
</dbReference>
<keyword evidence="5" id="KW-1185">Reference proteome</keyword>
<proteinExistence type="predicted"/>
<protein>
    <recommendedName>
        <fullName evidence="3">EF-hand domain-containing protein</fullName>
    </recommendedName>
</protein>
<keyword evidence="2" id="KW-1133">Transmembrane helix</keyword>
<dbReference type="CDD" id="cd00051">
    <property type="entry name" value="EFh"/>
    <property type="match status" value="1"/>
</dbReference>
<dbReference type="Gene3D" id="1.10.238.10">
    <property type="entry name" value="EF-hand"/>
    <property type="match status" value="1"/>
</dbReference>
<dbReference type="SMART" id="SM00054">
    <property type="entry name" value="EFh"/>
    <property type="match status" value="2"/>
</dbReference>
<comment type="caution">
    <text evidence="4">The sequence shown here is derived from an EMBL/GenBank/DDBJ whole genome shotgun (WGS) entry which is preliminary data.</text>
</comment>
<gene>
    <name evidence="4" type="ORF">WJX75_009877</name>
</gene>
<dbReference type="InterPro" id="IPR002048">
    <property type="entry name" value="EF_hand_dom"/>
</dbReference>
<dbReference type="PROSITE" id="PS50222">
    <property type="entry name" value="EF_HAND_2"/>
    <property type="match status" value="2"/>
</dbReference>
<keyword evidence="1" id="KW-0106">Calcium</keyword>
<feature type="transmembrane region" description="Helical" evidence="2">
    <location>
        <begin position="121"/>
        <end position="141"/>
    </location>
</feature>
<evidence type="ECO:0000313" key="5">
    <source>
        <dbReference type="Proteomes" id="UP001491310"/>
    </source>
</evidence>
<dbReference type="InterPro" id="IPR011992">
    <property type="entry name" value="EF-hand-dom_pair"/>
</dbReference>
<dbReference type="Pfam" id="PF13499">
    <property type="entry name" value="EF-hand_7"/>
    <property type="match status" value="1"/>
</dbReference>
<feature type="domain" description="EF-hand" evidence="3">
    <location>
        <begin position="276"/>
        <end position="311"/>
    </location>
</feature>
<dbReference type="SUPFAM" id="SSF47473">
    <property type="entry name" value="EF-hand"/>
    <property type="match status" value="1"/>
</dbReference>
<reference evidence="4 5" key="1">
    <citation type="journal article" date="2024" name="Nat. Commun.">
        <title>Phylogenomics reveals the evolutionary origins of lichenization in chlorophyte algae.</title>
        <authorList>
            <person name="Puginier C."/>
            <person name="Libourel C."/>
            <person name="Otte J."/>
            <person name="Skaloud P."/>
            <person name="Haon M."/>
            <person name="Grisel S."/>
            <person name="Petersen M."/>
            <person name="Berrin J.G."/>
            <person name="Delaux P.M."/>
            <person name="Dal Grande F."/>
            <person name="Keller J."/>
        </authorList>
    </citation>
    <scope>NUCLEOTIDE SEQUENCE [LARGE SCALE GENOMIC DNA]</scope>
    <source>
        <strain evidence="4 5">SAG 216-7</strain>
    </source>
</reference>
<evidence type="ECO:0000313" key="4">
    <source>
        <dbReference type="EMBL" id="KAK9915485.1"/>
    </source>
</evidence>
<feature type="domain" description="EF-hand" evidence="3">
    <location>
        <begin position="240"/>
        <end position="275"/>
    </location>
</feature>
<dbReference type="PROSITE" id="PS00018">
    <property type="entry name" value="EF_HAND_1"/>
    <property type="match status" value="1"/>
</dbReference>
<accession>A0ABR2YUI2</accession>